<dbReference type="PANTHER" id="PTHR37886:SF1">
    <property type="entry name" value="S-ADENOSYL-L-METHIONINE-DEPENDENT METHYLTRANSFERASES SUPERFAMILY PROTEIN"/>
    <property type="match status" value="1"/>
</dbReference>
<keyword evidence="3" id="KW-1185">Reference proteome</keyword>
<dbReference type="Gene3D" id="3.40.50.150">
    <property type="entry name" value="Vaccinia Virus protein VP39"/>
    <property type="match status" value="1"/>
</dbReference>
<dbReference type="EMBL" id="CP060139">
    <property type="protein sequence ID" value="QNR25319.1"/>
    <property type="molecule type" value="Genomic_DNA"/>
</dbReference>
<dbReference type="RefSeq" id="WP_210759847.1">
    <property type="nucleotide sequence ID" value="NZ_CP060139.1"/>
</dbReference>
<evidence type="ECO:0000259" key="1">
    <source>
        <dbReference type="Pfam" id="PF08242"/>
    </source>
</evidence>
<protein>
    <submittedName>
        <fullName evidence="2">Class I SAM-dependent methyltransferase</fullName>
    </submittedName>
</protein>
<accession>A0A7H0VHX1</accession>
<evidence type="ECO:0000313" key="3">
    <source>
        <dbReference type="Proteomes" id="UP000516305"/>
    </source>
</evidence>
<dbReference type="PANTHER" id="PTHR37886">
    <property type="entry name" value="S-ADENOSYL-L-METHIONINE-DEPENDENT METHYLTRANSFERASES SUPERFAMILY PROTEIN"/>
    <property type="match status" value="1"/>
</dbReference>
<dbReference type="GO" id="GO:0032259">
    <property type="term" value="P:methylation"/>
    <property type="evidence" value="ECO:0007669"/>
    <property type="project" value="UniProtKB-KW"/>
</dbReference>
<sequence length="253" mass="28591">MMDLKNLQAGDEHYKAFVGPPLKYDLLGALQFTLLTAAGLRADHTLCDIGCGSLRAGKLLIPYLNSGNYYGIEPNQWLIDEAVSQELGQDLVELKQPKFLNGANFEISKFEEKFDFILAQSIFSHASGSQIRACLKEVRQSLNPKGIFVATFIWGKEDYEGEEWVYPGCVSYRPNTVKDWAWREFGLKMKVCDWPHPNGQNWAIFHLPGQEHRIDQIARFSMDAYKADVVAIPDQQSGGVLNNFKAKLKSLIE</sequence>
<reference evidence="2 3" key="1">
    <citation type="submission" date="2020-08" db="EMBL/GenBank/DDBJ databases">
        <title>Croceimicrobium hydrocarbonivorans gen. nov., sp. nov., a novel marine bacterium isolated from a bacterial consortium that degrades polyethylene terephthalate.</title>
        <authorList>
            <person name="Liu R."/>
        </authorList>
    </citation>
    <scope>NUCLEOTIDE SEQUENCE [LARGE SCALE GENOMIC DNA]</scope>
    <source>
        <strain evidence="2 3">A20-9</strain>
    </source>
</reference>
<keyword evidence="2" id="KW-0489">Methyltransferase</keyword>
<dbReference type="AlphaFoldDB" id="A0A7H0VHX1"/>
<dbReference type="CDD" id="cd02440">
    <property type="entry name" value="AdoMet_MTases"/>
    <property type="match status" value="1"/>
</dbReference>
<keyword evidence="2" id="KW-0808">Transferase</keyword>
<proteinExistence type="predicted"/>
<dbReference type="KEGG" id="chyd:H4K34_05625"/>
<gene>
    <name evidence="2" type="ORF">H4K34_05625</name>
</gene>
<dbReference type="GO" id="GO:0008168">
    <property type="term" value="F:methyltransferase activity"/>
    <property type="evidence" value="ECO:0007669"/>
    <property type="project" value="UniProtKB-KW"/>
</dbReference>
<dbReference type="InterPro" id="IPR029063">
    <property type="entry name" value="SAM-dependent_MTases_sf"/>
</dbReference>
<evidence type="ECO:0000313" key="2">
    <source>
        <dbReference type="EMBL" id="QNR25319.1"/>
    </source>
</evidence>
<dbReference type="InterPro" id="IPR013217">
    <property type="entry name" value="Methyltransf_12"/>
</dbReference>
<feature type="domain" description="Methyltransferase type 12" evidence="1">
    <location>
        <begin position="48"/>
        <end position="148"/>
    </location>
</feature>
<name>A0A7H0VHX1_9FLAO</name>
<organism evidence="2 3">
    <name type="scientific">Croceimicrobium hydrocarbonivorans</name>
    <dbReference type="NCBI Taxonomy" id="2761580"/>
    <lineage>
        <taxon>Bacteria</taxon>
        <taxon>Pseudomonadati</taxon>
        <taxon>Bacteroidota</taxon>
        <taxon>Flavobacteriia</taxon>
        <taxon>Flavobacteriales</taxon>
        <taxon>Owenweeksiaceae</taxon>
        <taxon>Croceimicrobium</taxon>
    </lineage>
</organism>
<dbReference type="SUPFAM" id="SSF53335">
    <property type="entry name" value="S-adenosyl-L-methionine-dependent methyltransferases"/>
    <property type="match status" value="1"/>
</dbReference>
<dbReference type="Pfam" id="PF08242">
    <property type="entry name" value="Methyltransf_12"/>
    <property type="match status" value="1"/>
</dbReference>
<dbReference type="Proteomes" id="UP000516305">
    <property type="component" value="Chromosome"/>
</dbReference>